<accession>A0AAN6N4M0</accession>
<proteinExistence type="predicted"/>
<sequence length="390" mass="43411">ATCNASKASADVPFLPLFAALASWSFLKIVFEFIVRRVNPAFYEDLKTDIRQKYEVYFGTWLGMVFKTIALTSCTAALFTTPAETDIYRLARPLSTAEQWCWGCRAVIYIQEMPHYAAIPELMIHHLMSVVAVVLLLGFKLPRRQIYLIWAGLHSELINNARRLLKMHQLLTPRIKWWIHLAMGIAILLFRVSGCFLAIIWALQGGLSGLAIVVNGGCLAIYLAYMIKLTLWEFGRTSLFTLDRTSTEGVKLVIADTWKVSLCSIFLGIGLVCLQVATLLIYHAHRGEASSESDLQSIAFAMWLAVVAGLVFPHIYARLLSAVSPLRDSKADCKLSPRPGFFATGVGVLLYSPTLTGTGIHRRSLAMCFLICLPVLEMFRHLGHVVASNA</sequence>
<dbReference type="AlphaFoldDB" id="A0AAN6N4M0"/>
<keyword evidence="1" id="KW-1133">Transmembrane helix</keyword>
<comment type="caution">
    <text evidence="2">The sequence shown here is derived from an EMBL/GenBank/DDBJ whole genome shotgun (WGS) entry which is preliminary data.</text>
</comment>
<feature type="transmembrane region" description="Helical" evidence="1">
    <location>
        <begin position="56"/>
        <end position="79"/>
    </location>
</feature>
<keyword evidence="3" id="KW-1185">Reference proteome</keyword>
<evidence type="ECO:0000256" key="1">
    <source>
        <dbReference type="SAM" id="Phobius"/>
    </source>
</evidence>
<gene>
    <name evidence="2" type="ORF">QBC46DRAFT_231010</name>
</gene>
<feature type="non-terminal residue" evidence="2">
    <location>
        <position position="1"/>
    </location>
</feature>
<dbReference type="Proteomes" id="UP001303473">
    <property type="component" value="Unassembled WGS sequence"/>
</dbReference>
<organism evidence="2 3">
    <name type="scientific">Diplogelasinospora grovesii</name>
    <dbReference type="NCBI Taxonomy" id="303347"/>
    <lineage>
        <taxon>Eukaryota</taxon>
        <taxon>Fungi</taxon>
        <taxon>Dikarya</taxon>
        <taxon>Ascomycota</taxon>
        <taxon>Pezizomycotina</taxon>
        <taxon>Sordariomycetes</taxon>
        <taxon>Sordariomycetidae</taxon>
        <taxon>Sordariales</taxon>
        <taxon>Diplogelasinosporaceae</taxon>
        <taxon>Diplogelasinospora</taxon>
    </lineage>
</organism>
<feature type="transmembrane region" description="Helical" evidence="1">
    <location>
        <begin position="14"/>
        <end position="35"/>
    </location>
</feature>
<dbReference type="EMBL" id="MU853817">
    <property type="protein sequence ID" value="KAK3939091.1"/>
    <property type="molecule type" value="Genomic_DNA"/>
</dbReference>
<evidence type="ECO:0000313" key="3">
    <source>
        <dbReference type="Proteomes" id="UP001303473"/>
    </source>
</evidence>
<evidence type="ECO:0000313" key="2">
    <source>
        <dbReference type="EMBL" id="KAK3939091.1"/>
    </source>
</evidence>
<feature type="transmembrane region" description="Helical" evidence="1">
    <location>
        <begin position="177"/>
        <end position="201"/>
    </location>
</feature>
<name>A0AAN6N4M0_9PEZI</name>
<feature type="transmembrane region" description="Helical" evidence="1">
    <location>
        <begin position="297"/>
        <end position="317"/>
    </location>
</feature>
<keyword evidence="1" id="KW-0812">Transmembrane</keyword>
<feature type="transmembrane region" description="Helical" evidence="1">
    <location>
        <begin position="207"/>
        <end position="227"/>
    </location>
</feature>
<feature type="non-terminal residue" evidence="2">
    <location>
        <position position="390"/>
    </location>
</feature>
<protein>
    <submittedName>
        <fullName evidence="2">Uncharacterized protein</fullName>
    </submittedName>
</protein>
<feature type="transmembrane region" description="Helical" evidence="1">
    <location>
        <begin position="260"/>
        <end position="285"/>
    </location>
</feature>
<reference evidence="3" key="1">
    <citation type="journal article" date="2023" name="Mol. Phylogenet. Evol.">
        <title>Genome-scale phylogeny and comparative genomics of the fungal order Sordariales.</title>
        <authorList>
            <person name="Hensen N."/>
            <person name="Bonometti L."/>
            <person name="Westerberg I."/>
            <person name="Brannstrom I.O."/>
            <person name="Guillou S."/>
            <person name="Cros-Aarteil S."/>
            <person name="Calhoun S."/>
            <person name="Haridas S."/>
            <person name="Kuo A."/>
            <person name="Mondo S."/>
            <person name="Pangilinan J."/>
            <person name="Riley R."/>
            <person name="LaButti K."/>
            <person name="Andreopoulos B."/>
            <person name="Lipzen A."/>
            <person name="Chen C."/>
            <person name="Yan M."/>
            <person name="Daum C."/>
            <person name="Ng V."/>
            <person name="Clum A."/>
            <person name="Steindorff A."/>
            <person name="Ohm R.A."/>
            <person name="Martin F."/>
            <person name="Silar P."/>
            <person name="Natvig D.O."/>
            <person name="Lalanne C."/>
            <person name="Gautier V."/>
            <person name="Ament-Velasquez S.L."/>
            <person name="Kruys A."/>
            <person name="Hutchinson M.I."/>
            <person name="Powell A.J."/>
            <person name="Barry K."/>
            <person name="Miller A.N."/>
            <person name="Grigoriev I.V."/>
            <person name="Debuchy R."/>
            <person name="Gladieux P."/>
            <person name="Hiltunen Thoren M."/>
            <person name="Johannesson H."/>
        </authorList>
    </citation>
    <scope>NUCLEOTIDE SEQUENCE [LARGE SCALE GENOMIC DNA]</scope>
    <source>
        <strain evidence="3">CBS 340.73</strain>
    </source>
</reference>
<keyword evidence="1" id="KW-0472">Membrane</keyword>
<feature type="transmembrane region" description="Helical" evidence="1">
    <location>
        <begin position="122"/>
        <end position="139"/>
    </location>
</feature>